<gene>
    <name evidence="2" type="ORF">F0169_00975</name>
</gene>
<protein>
    <submittedName>
        <fullName evidence="2">Uncharacterized protein</fullName>
    </submittedName>
</protein>
<name>A0A5N7KF52_9PSED</name>
<evidence type="ECO:0000256" key="1">
    <source>
        <dbReference type="SAM" id="SignalP"/>
    </source>
</evidence>
<dbReference type="EMBL" id="VUAZ01000003">
    <property type="protein sequence ID" value="MPR00764.1"/>
    <property type="molecule type" value="Genomic_DNA"/>
</dbReference>
<sequence>MKKLKVINIIKLQAMFLTSLSIVTGSALAGENVKTVDVRSFSEGCYGYLTELVRSSNFPFRYTTRDKVNLLIDNDDGERVFAQLNYETSGEGIVGWVTYYINDQLLVNSSADLEEPVALSYDKEYAEQYEDCASKHGHHQK</sequence>
<reference evidence="2 3" key="2">
    <citation type="journal article" date="2023" name="Plant Pathol.">
        <title>Dismantling and reorganizing Pseudomonas marginalis sensu#lato.</title>
        <authorList>
            <person name="Sawada H."/>
            <person name="Fujikawa T."/>
            <person name="Satou M."/>
        </authorList>
    </citation>
    <scope>NUCLEOTIDE SEQUENCE [LARGE SCALE GENOMIC DNA]</scope>
    <source>
        <strain evidence="2 3">MAFF 212408</strain>
    </source>
</reference>
<dbReference type="RefSeq" id="WP_152745174.1">
    <property type="nucleotide sequence ID" value="NZ_VUAZ01000003.1"/>
</dbReference>
<feature type="chain" id="PRO_5046691218" evidence="1">
    <location>
        <begin position="30"/>
        <end position="141"/>
    </location>
</feature>
<accession>A0A5N7KF52</accession>
<keyword evidence="1" id="KW-0732">Signal</keyword>
<organism evidence="2 3">
    <name type="scientific">Pseudomonas kitaguniensis</name>
    <dbReference type="NCBI Taxonomy" id="2607908"/>
    <lineage>
        <taxon>Bacteria</taxon>
        <taxon>Pseudomonadati</taxon>
        <taxon>Pseudomonadota</taxon>
        <taxon>Gammaproteobacteria</taxon>
        <taxon>Pseudomonadales</taxon>
        <taxon>Pseudomonadaceae</taxon>
        <taxon>Pseudomonas</taxon>
    </lineage>
</organism>
<dbReference type="Proteomes" id="UP000326112">
    <property type="component" value="Unassembled WGS sequence"/>
</dbReference>
<reference evidence="2 3" key="1">
    <citation type="journal article" date="2020" name="Int. J. Syst. Evol. Microbiol.">
        <title>Pseudomonas kitaguniensis sp. nov., a pathogen causing bacterial rot of Welsh onion in Japan.</title>
        <authorList>
            <person name="Sawada H."/>
            <person name="Fujikawa T."/>
            <person name="Nishiwaki Y."/>
            <person name="Horita H."/>
        </authorList>
    </citation>
    <scope>NUCLEOTIDE SEQUENCE [LARGE SCALE GENOMIC DNA]</scope>
    <source>
        <strain evidence="2 3">MAFF 212408</strain>
    </source>
</reference>
<feature type="signal peptide" evidence="1">
    <location>
        <begin position="1"/>
        <end position="29"/>
    </location>
</feature>
<evidence type="ECO:0000313" key="2">
    <source>
        <dbReference type="EMBL" id="MPR00764.1"/>
    </source>
</evidence>
<evidence type="ECO:0000313" key="3">
    <source>
        <dbReference type="Proteomes" id="UP000326112"/>
    </source>
</evidence>
<keyword evidence="3" id="KW-1185">Reference proteome</keyword>
<comment type="caution">
    <text evidence="2">The sequence shown here is derived from an EMBL/GenBank/DDBJ whole genome shotgun (WGS) entry which is preliminary data.</text>
</comment>
<proteinExistence type="predicted"/>